<dbReference type="Proteomes" id="UP000321685">
    <property type="component" value="Unassembled WGS sequence"/>
</dbReference>
<dbReference type="Gene3D" id="3.40.50.2300">
    <property type="match status" value="1"/>
</dbReference>
<evidence type="ECO:0000256" key="3">
    <source>
        <dbReference type="ARBA" id="ARBA00023163"/>
    </source>
</evidence>
<dbReference type="InterPro" id="IPR016032">
    <property type="entry name" value="Sig_transdc_resp-reg_C-effctor"/>
</dbReference>
<evidence type="ECO:0000313" key="5">
    <source>
        <dbReference type="EMBL" id="GEL26787.1"/>
    </source>
</evidence>
<organism evidence="5 6">
    <name type="scientific">Pseudonocardia sulfidoxydans NBRC 16205</name>
    <dbReference type="NCBI Taxonomy" id="1223511"/>
    <lineage>
        <taxon>Bacteria</taxon>
        <taxon>Bacillati</taxon>
        <taxon>Actinomycetota</taxon>
        <taxon>Actinomycetes</taxon>
        <taxon>Pseudonocardiales</taxon>
        <taxon>Pseudonocardiaceae</taxon>
        <taxon>Pseudonocardia</taxon>
    </lineage>
</organism>
<dbReference type="SMART" id="SM00421">
    <property type="entry name" value="HTH_LUXR"/>
    <property type="match status" value="1"/>
</dbReference>
<dbReference type="PRINTS" id="PR00038">
    <property type="entry name" value="HTHLUXR"/>
</dbReference>
<dbReference type="AlphaFoldDB" id="A0A511DR39"/>
<keyword evidence="1" id="KW-0805">Transcription regulation</keyword>
<dbReference type="GO" id="GO:0006355">
    <property type="term" value="P:regulation of DNA-templated transcription"/>
    <property type="evidence" value="ECO:0007669"/>
    <property type="project" value="InterPro"/>
</dbReference>
<dbReference type="CDD" id="cd06170">
    <property type="entry name" value="LuxR_C_like"/>
    <property type="match status" value="1"/>
</dbReference>
<keyword evidence="6" id="KW-1185">Reference proteome</keyword>
<keyword evidence="2 5" id="KW-0238">DNA-binding</keyword>
<reference evidence="5 6" key="1">
    <citation type="submission" date="2019-07" db="EMBL/GenBank/DDBJ databases">
        <title>Whole genome shotgun sequence of Pseudonocardia sulfidoxydans NBRC 16205.</title>
        <authorList>
            <person name="Hosoyama A."/>
            <person name="Uohara A."/>
            <person name="Ohji S."/>
            <person name="Ichikawa N."/>
        </authorList>
    </citation>
    <scope>NUCLEOTIDE SEQUENCE [LARGE SCALE GENOMIC DNA]</scope>
    <source>
        <strain evidence="5 6">NBRC 16205</strain>
    </source>
</reference>
<dbReference type="EMBL" id="BJVJ01000111">
    <property type="protein sequence ID" value="GEL26787.1"/>
    <property type="molecule type" value="Genomic_DNA"/>
</dbReference>
<evidence type="ECO:0000256" key="2">
    <source>
        <dbReference type="ARBA" id="ARBA00023125"/>
    </source>
</evidence>
<dbReference type="PANTHER" id="PTHR44688">
    <property type="entry name" value="DNA-BINDING TRANSCRIPTIONAL ACTIVATOR DEVR_DOSR"/>
    <property type="match status" value="1"/>
</dbReference>
<protein>
    <submittedName>
        <fullName evidence="5">DNA-binding response regulator</fullName>
    </submittedName>
</protein>
<evidence type="ECO:0000256" key="1">
    <source>
        <dbReference type="ARBA" id="ARBA00023015"/>
    </source>
</evidence>
<comment type="caution">
    <text evidence="5">The sequence shown here is derived from an EMBL/GenBank/DDBJ whole genome shotgun (WGS) entry which is preliminary data.</text>
</comment>
<dbReference type="GO" id="GO:0003677">
    <property type="term" value="F:DNA binding"/>
    <property type="evidence" value="ECO:0007669"/>
    <property type="project" value="UniProtKB-KW"/>
</dbReference>
<dbReference type="PANTHER" id="PTHR44688:SF25">
    <property type="entry name" value="HTH LUXR-TYPE DOMAIN-CONTAINING PROTEIN"/>
    <property type="match status" value="1"/>
</dbReference>
<evidence type="ECO:0000259" key="4">
    <source>
        <dbReference type="PROSITE" id="PS50043"/>
    </source>
</evidence>
<dbReference type="Pfam" id="PF00196">
    <property type="entry name" value="GerE"/>
    <property type="match status" value="1"/>
</dbReference>
<keyword evidence="3" id="KW-0804">Transcription</keyword>
<dbReference type="InterPro" id="IPR000792">
    <property type="entry name" value="Tscrpt_reg_LuxR_C"/>
</dbReference>
<dbReference type="PROSITE" id="PS50043">
    <property type="entry name" value="HTH_LUXR_2"/>
    <property type="match status" value="1"/>
</dbReference>
<gene>
    <name evidence="5" type="ORF">PSU4_57410</name>
</gene>
<proteinExistence type="predicted"/>
<sequence>MKVVGESASAAGGLRQAGRLRPDVIIVDLPYSEVDITADDVAEIIDLHGSAVLILDTTATRERFEGAAEEVECISRHARPAEIEAAVVRLAQRTRHGTVMSTSSARSARFSKGIRVTDRELDVLSLVAAGLSNRELAAKLHITEVTVKFHMTNLFRKFGAVRRTELVYLATKAGLLWGASA</sequence>
<evidence type="ECO:0000313" key="6">
    <source>
        <dbReference type="Proteomes" id="UP000321685"/>
    </source>
</evidence>
<name>A0A511DR39_9PSEU</name>
<accession>A0A511DR39</accession>
<dbReference type="SUPFAM" id="SSF46894">
    <property type="entry name" value="C-terminal effector domain of the bipartite response regulators"/>
    <property type="match status" value="1"/>
</dbReference>
<feature type="domain" description="HTH luxR-type" evidence="4">
    <location>
        <begin position="109"/>
        <end position="174"/>
    </location>
</feature>